<reference evidence="1" key="1">
    <citation type="journal article" date="2020" name="Nature">
        <title>Giant virus diversity and host interactions through global metagenomics.</title>
        <authorList>
            <person name="Schulz F."/>
            <person name="Roux S."/>
            <person name="Paez-Espino D."/>
            <person name="Jungbluth S."/>
            <person name="Walsh D.A."/>
            <person name="Denef V.J."/>
            <person name="McMahon K.D."/>
            <person name="Konstantinidis K.T."/>
            <person name="Eloe-Fadrosh E.A."/>
            <person name="Kyrpides N.C."/>
            <person name="Woyke T."/>
        </authorList>
    </citation>
    <scope>NUCLEOTIDE SEQUENCE</scope>
    <source>
        <strain evidence="1">GVMAG-M-3300023174-130</strain>
    </source>
</reference>
<dbReference type="AlphaFoldDB" id="A0A6C0DAU4"/>
<name>A0A6C0DAU4_9ZZZZ</name>
<sequence length="348" mass="41270">MDLVIPAVPDVDSAPDVLNMENKETENDEEWDKDMVLQPKPLTFTELLKTKNVSHIKWLLIRSIMDRLINLDNAIIFGGAVRDMILHNHAAKKFYLLSTEYNDPTVHPELNDRFLVPNDIDFFIRKGDFDRFKRYLWKKGFHYKEETIVDLSYVNLDIDYGYYMLYRAEILYYDQLNNSVYTIKLDAIVCDISYNTDINIPIMGTDFNVNKLKYVKDGIYSIDSRWTYEEIENHILTKQAYCNSTISDKRYVKMMEKGWKITMNYCTFVFKLRTNKEEENCVICLKTLEVGELEITNKQCNCKYSYCEECLPFSLKSDHCLMCKKDMCNCRKKCDIEAYNKYKFLDKD</sequence>
<organism evidence="1">
    <name type="scientific">viral metagenome</name>
    <dbReference type="NCBI Taxonomy" id="1070528"/>
    <lineage>
        <taxon>unclassified sequences</taxon>
        <taxon>metagenomes</taxon>
        <taxon>organismal metagenomes</taxon>
    </lineage>
</organism>
<accession>A0A6C0DAU4</accession>
<evidence type="ECO:0008006" key="2">
    <source>
        <dbReference type="Google" id="ProtNLM"/>
    </source>
</evidence>
<evidence type="ECO:0000313" key="1">
    <source>
        <dbReference type="EMBL" id="QHT13059.1"/>
    </source>
</evidence>
<proteinExistence type="predicted"/>
<protein>
    <recommendedName>
        <fullName evidence="2">Poly A polymerase head domain-containing protein</fullName>
    </recommendedName>
</protein>
<dbReference type="EMBL" id="MN739558">
    <property type="protein sequence ID" value="QHT13059.1"/>
    <property type="molecule type" value="Genomic_DNA"/>
</dbReference>